<dbReference type="EMBL" id="JABRWJ010000009">
    <property type="protein sequence ID" value="NRF70902.1"/>
    <property type="molecule type" value="Genomic_DNA"/>
</dbReference>
<comment type="caution">
    <text evidence="2">The sequence shown here is derived from an EMBL/GenBank/DDBJ whole genome shotgun (WGS) entry which is preliminary data.</text>
</comment>
<dbReference type="SUPFAM" id="SSF54523">
    <property type="entry name" value="Pili subunits"/>
    <property type="match status" value="1"/>
</dbReference>
<protein>
    <submittedName>
        <fullName evidence="2">Prepilin-type N-terminal cleavage/methylation domain-containing protein</fullName>
    </submittedName>
</protein>
<dbReference type="Gene3D" id="3.30.700.10">
    <property type="entry name" value="Glycoprotein, Type 4 Pilin"/>
    <property type="match status" value="1"/>
</dbReference>
<organism evidence="2 3">
    <name type="scientific">Pseudaquabacterium terrae</name>
    <dbReference type="NCBI Taxonomy" id="2732868"/>
    <lineage>
        <taxon>Bacteria</taxon>
        <taxon>Pseudomonadati</taxon>
        <taxon>Pseudomonadota</taxon>
        <taxon>Betaproteobacteria</taxon>
        <taxon>Burkholderiales</taxon>
        <taxon>Sphaerotilaceae</taxon>
        <taxon>Pseudaquabacterium</taxon>
    </lineage>
</organism>
<dbReference type="NCBIfam" id="TIGR02532">
    <property type="entry name" value="IV_pilin_GFxxxE"/>
    <property type="match status" value="1"/>
</dbReference>
<dbReference type="Pfam" id="PF07963">
    <property type="entry name" value="N_methyl"/>
    <property type="match status" value="1"/>
</dbReference>
<reference evidence="2 3" key="1">
    <citation type="submission" date="2020-05" db="EMBL/GenBank/DDBJ databases">
        <title>Aquincola sp. isolate from soil.</title>
        <authorList>
            <person name="Han J."/>
            <person name="Kim D.-U."/>
        </authorList>
    </citation>
    <scope>NUCLEOTIDE SEQUENCE [LARGE SCALE GENOMIC DNA]</scope>
    <source>
        <strain evidence="2 3">S2</strain>
    </source>
</reference>
<gene>
    <name evidence="2" type="ORF">HLB44_28240</name>
</gene>
<keyword evidence="1" id="KW-0812">Transmembrane</keyword>
<evidence type="ECO:0000313" key="3">
    <source>
        <dbReference type="Proteomes" id="UP000737171"/>
    </source>
</evidence>
<evidence type="ECO:0000313" key="2">
    <source>
        <dbReference type="EMBL" id="NRF70902.1"/>
    </source>
</evidence>
<sequence length="154" mass="16729">MRPCRSPGPVDRGFTLIELLITIAIVAVLASIAYPSFKESIHKGRRADAIDAMTRVQQAEERWRANHSAYTKDLSKDTGIGVSTSKDDMASPDGHYKVTVDLPLGEEGSSYIITANANNPGSQAKDTKCLMMRMTMAGGNLKYDSTSGQTCWAK</sequence>
<dbReference type="Pfam" id="PF16732">
    <property type="entry name" value="ComP_DUS"/>
    <property type="match status" value="1"/>
</dbReference>
<evidence type="ECO:0000256" key="1">
    <source>
        <dbReference type="SAM" id="Phobius"/>
    </source>
</evidence>
<keyword evidence="3" id="KW-1185">Reference proteome</keyword>
<dbReference type="Proteomes" id="UP000737171">
    <property type="component" value="Unassembled WGS sequence"/>
</dbReference>
<proteinExistence type="predicted"/>
<keyword evidence="1" id="KW-1133">Transmembrane helix</keyword>
<dbReference type="InterPro" id="IPR031982">
    <property type="entry name" value="PilE-like"/>
</dbReference>
<accession>A0ABX2EQH1</accession>
<keyword evidence="1" id="KW-0472">Membrane</keyword>
<dbReference type="PROSITE" id="PS00409">
    <property type="entry name" value="PROKAR_NTER_METHYL"/>
    <property type="match status" value="1"/>
</dbReference>
<name>A0ABX2EQH1_9BURK</name>
<feature type="transmembrane region" description="Helical" evidence="1">
    <location>
        <begin position="16"/>
        <end position="37"/>
    </location>
</feature>
<dbReference type="InterPro" id="IPR045584">
    <property type="entry name" value="Pilin-like"/>
</dbReference>
<dbReference type="InterPro" id="IPR012902">
    <property type="entry name" value="N_methyl_site"/>
</dbReference>